<reference evidence="1" key="2">
    <citation type="submission" date="2025-09" db="UniProtKB">
        <authorList>
            <consortium name="EnsemblPlants"/>
        </authorList>
    </citation>
    <scope>IDENTIFICATION</scope>
</reference>
<dbReference type="EnsemblPlants" id="AVESA.00010b.r2.6CG1134150.1">
    <property type="protein sequence ID" value="AVESA.00010b.r2.6CG1134150.1.CDS.1"/>
    <property type="gene ID" value="AVESA.00010b.r2.6CG1134150"/>
</dbReference>
<evidence type="ECO:0000313" key="2">
    <source>
        <dbReference type="Proteomes" id="UP001732700"/>
    </source>
</evidence>
<accession>A0ACD5ZEA4</accession>
<protein>
    <submittedName>
        <fullName evidence="1">Uncharacterized protein</fullName>
    </submittedName>
</protein>
<dbReference type="Proteomes" id="UP001732700">
    <property type="component" value="Chromosome 6C"/>
</dbReference>
<reference evidence="1" key="1">
    <citation type="submission" date="2021-05" db="EMBL/GenBank/DDBJ databases">
        <authorList>
            <person name="Scholz U."/>
            <person name="Mascher M."/>
            <person name="Fiebig A."/>
        </authorList>
    </citation>
    <scope>NUCLEOTIDE SEQUENCE [LARGE SCALE GENOMIC DNA]</scope>
</reference>
<name>A0ACD5ZEA4_AVESA</name>
<sequence length="159" mass="18837">MDRFVVKRKSPSAPPPDMNWEEEIQFDPGKRKNIEKYRANQKDVVRRKYLQNGPCQPRTCDFPPRLIGDRNRRFNPAWFDEYGSWLEYSESKDKAYCFCCFLFRSRDKKEAGYDAFVVEGWNSWSKKFRLTDHVGGIDSVHNQAMKDCDALLKHDLCIL</sequence>
<evidence type="ECO:0000313" key="1">
    <source>
        <dbReference type="EnsemblPlants" id="AVESA.00010b.r2.6CG1134150.1.CDS.1"/>
    </source>
</evidence>
<keyword evidence="2" id="KW-1185">Reference proteome</keyword>
<proteinExistence type="predicted"/>
<organism evidence="1 2">
    <name type="scientific">Avena sativa</name>
    <name type="common">Oat</name>
    <dbReference type="NCBI Taxonomy" id="4498"/>
    <lineage>
        <taxon>Eukaryota</taxon>
        <taxon>Viridiplantae</taxon>
        <taxon>Streptophyta</taxon>
        <taxon>Embryophyta</taxon>
        <taxon>Tracheophyta</taxon>
        <taxon>Spermatophyta</taxon>
        <taxon>Magnoliopsida</taxon>
        <taxon>Liliopsida</taxon>
        <taxon>Poales</taxon>
        <taxon>Poaceae</taxon>
        <taxon>BOP clade</taxon>
        <taxon>Pooideae</taxon>
        <taxon>Poodae</taxon>
        <taxon>Poeae</taxon>
        <taxon>Poeae Chloroplast Group 1 (Aveneae type)</taxon>
        <taxon>Aveninae</taxon>
        <taxon>Avena</taxon>
    </lineage>
</organism>